<comment type="caution">
    <text evidence="2">The sequence shown here is derived from an EMBL/GenBank/DDBJ whole genome shotgun (WGS) entry which is preliminary data.</text>
</comment>
<name>A0ABU0IX47_9CAUL</name>
<feature type="transmembrane region" description="Helical" evidence="1">
    <location>
        <begin position="127"/>
        <end position="148"/>
    </location>
</feature>
<dbReference type="EMBL" id="JAUSVS010000007">
    <property type="protein sequence ID" value="MDQ0465527.1"/>
    <property type="molecule type" value="Genomic_DNA"/>
</dbReference>
<feature type="transmembrane region" description="Helical" evidence="1">
    <location>
        <begin position="87"/>
        <end position="107"/>
    </location>
</feature>
<keyword evidence="1" id="KW-0472">Membrane</keyword>
<feature type="transmembrane region" description="Helical" evidence="1">
    <location>
        <begin position="223"/>
        <end position="249"/>
    </location>
</feature>
<evidence type="ECO:0008006" key="4">
    <source>
        <dbReference type="Google" id="ProtNLM"/>
    </source>
</evidence>
<reference evidence="2 3" key="1">
    <citation type="submission" date="2023-07" db="EMBL/GenBank/DDBJ databases">
        <title>Genomic Encyclopedia of Type Strains, Phase IV (KMG-IV): sequencing the most valuable type-strain genomes for metagenomic binning, comparative biology and taxonomic classification.</title>
        <authorList>
            <person name="Goeker M."/>
        </authorList>
    </citation>
    <scope>NUCLEOTIDE SEQUENCE [LARGE SCALE GENOMIC DNA]</scope>
    <source>
        <strain evidence="2 3">DSM 18695</strain>
    </source>
</reference>
<evidence type="ECO:0000313" key="3">
    <source>
        <dbReference type="Proteomes" id="UP001228905"/>
    </source>
</evidence>
<evidence type="ECO:0000256" key="1">
    <source>
        <dbReference type="SAM" id="Phobius"/>
    </source>
</evidence>
<gene>
    <name evidence="2" type="ORF">QO010_003316</name>
</gene>
<feature type="transmembrane region" description="Helical" evidence="1">
    <location>
        <begin position="294"/>
        <end position="315"/>
    </location>
</feature>
<evidence type="ECO:0000313" key="2">
    <source>
        <dbReference type="EMBL" id="MDQ0465527.1"/>
    </source>
</evidence>
<sequence length="338" mass="37589">MSDKTRALTERYLAAVKPMLPGAQQDDILAELRESIEAQIEEREAELGRPLKPVEVEAVLKTYGHPIIVASRYGPQRTLIGPTLFPVWWFSLRICLAVLTVVYFAGFVVRLIEDGGGDVLHAASRVWFNYISTVFFVVGIVTVAAAVAQRLKPGPFESWSLKDLAPMRMRTAGRLEVGFALAFEILGLIFWALLPFYWERIVAIFADGRSHSVDIYLLQPSAIWWPTLWAIMLAIAALQVVARAVQFVWPDRVVRTNAANLALNLAGIAFAGVALSALPLFQLPPDLPEKMFEIMRMINLGIQISLYIMLAVNLAKSATYLYRIGRALSPNGSPRPAR</sequence>
<keyword evidence="1" id="KW-0812">Transmembrane</keyword>
<dbReference type="RefSeq" id="WP_307350932.1">
    <property type="nucleotide sequence ID" value="NZ_JAUSVS010000007.1"/>
</dbReference>
<protein>
    <recommendedName>
        <fullName evidence="4">DUF5671 domain-containing protein</fullName>
    </recommendedName>
</protein>
<keyword evidence="1" id="KW-1133">Transmembrane helix</keyword>
<proteinExistence type="predicted"/>
<keyword evidence="3" id="KW-1185">Reference proteome</keyword>
<accession>A0ABU0IX47</accession>
<feature type="transmembrane region" description="Helical" evidence="1">
    <location>
        <begin position="177"/>
        <end position="198"/>
    </location>
</feature>
<organism evidence="2 3">
    <name type="scientific">Caulobacter ginsengisoli</name>
    <dbReference type="NCBI Taxonomy" id="400775"/>
    <lineage>
        <taxon>Bacteria</taxon>
        <taxon>Pseudomonadati</taxon>
        <taxon>Pseudomonadota</taxon>
        <taxon>Alphaproteobacteria</taxon>
        <taxon>Caulobacterales</taxon>
        <taxon>Caulobacteraceae</taxon>
        <taxon>Caulobacter</taxon>
    </lineage>
</organism>
<dbReference type="Proteomes" id="UP001228905">
    <property type="component" value="Unassembled WGS sequence"/>
</dbReference>
<feature type="transmembrane region" description="Helical" evidence="1">
    <location>
        <begin position="261"/>
        <end position="282"/>
    </location>
</feature>